<keyword evidence="4" id="KW-0418">Kinase</keyword>
<reference evidence="11" key="3">
    <citation type="submission" date="2015-04" db="UniProtKB">
        <authorList>
            <consortium name="EnsemblPlants"/>
        </authorList>
    </citation>
    <scope>IDENTIFICATION</scope>
</reference>
<dbReference type="Gene3D" id="1.10.510.10">
    <property type="entry name" value="Transferase(Phosphotransferase) domain 1"/>
    <property type="match status" value="1"/>
</dbReference>
<dbReference type="EnsemblPlants" id="LPERR05G15350.1">
    <property type="protein sequence ID" value="LPERR05G15350.1"/>
    <property type="gene ID" value="LPERR05G15350"/>
</dbReference>
<comment type="catalytic activity">
    <reaction evidence="8">
        <text>L-seryl-[protein] + ATP = O-phospho-L-seryl-[protein] + ADP + H(+)</text>
        <dbReference type="Rhea" id="RHEA:17989"/>
        <dbReference type="Rhea" id="RHEA-COMP:9863"/>
        <dbReference type="Rhea" id="RHEA-COMP:11604"/>
        <dbReference type="ChEBI" id="CHEBI:15378"/>
        <dbReference type="ChEBI" id="CHEBI:29999"/>
        <dbReference type="ChEBI" id="CHEBI:30616"/>
        <dbReference type="ChEBI" id="CHEBI:83421"/>
        <dbReference type="ChEBI" id="CHEBI:456216"/>
        <dbReference type="EC" id="2.7.11.1"/>
    </reaction>
</comment>
<dbReference type="HOGENOM" id="CLU_000288_21_0_1"/>
<evidence type="ECO:0000256" key="9">
    <source>
        <dbReference type="SAM" id="MobiDB-lite"/>
    </source>
</evidence>
<evidence type="ECO:0000256" key="6">
    <source>
        <dbReference type="ARBA" id="ARBA00023288"/>
    </source>
</evidence>
<dbReference type="eggNOG" id="KOG1187">
    <property type="taxonomic scope" value="Eukaryota"/>
</dbReference>
<feature type="compositionally biased region" description="Pro residues" evidence="9">
    <location>
        <begin position="567"/>
        <end position="580"/>
    </location>
</feature>
<dbReference type="STRING" id="77586.A0A0D9WHF1"/>
<dbReference type="InterPro" id="IPR008271">
    <property type="entry name" value="Ser/Thr_kinase_AS"/>
</dbReference>
<feature type="compositionally biased region" description="Low complexity" evidence="9">
    <location>
        <begin position="592"/>
        <end position="601"/>
    </location>
</feature>
<comment type="catalytic activity">
    <reaction evidence="7">
        <text>L-threonyl-[protein] + ATP = O-phospho-L-threonyl-[protein] + ADP + H(+)</text>
        <dbReference type="Rhea" id="RHEA:46608"/>
        <dbReference type="Rhea" id="RHEA-COMP:11060"/>
        <dbReference type="Rhea" id="RHEA-COMP:11605"/>
        <dbReference type="ChEBI" id="CHEBI:15378"/>
        <dbReference type="ChEBI" id="CHEBI:30013"/>
        <dbReference type="ChEBI" id="CHEBI:30616"/>
        <dbReference type="ChEBI" id="CHEBI:61977"/>
        <dbReference type="ChEBI" id="CHEBI:456216"/>
        <dbReference type="EC" id="2.7.11.1"/>
    </reaction>
</comment>
<evidence type="ECO:0000256" key="5">
    <source>
        <dbReference type="ARBA" id="ARBA00023136"/>
    </source>
</evidence>
<dbReference type="SUPFAM" id="SSF56112">
    <property type="entry name" value="Protein kinase-like (PK-like)"/>
    <property type="match status" value="1"/>
</dbReference>
<protein>
    <recommendedName>
        <fullName evidence="2">non-specific serine/threonine protein kinase</fullName>
        <ecNumber evidence="2">2.7.11.1</ecNumber>
    </recommendedName>
</protein>
<reference evidence="12" key="2">
    <citation type="submission" date="2013-12" db="EMBL/GenBank/DDBJ databases">
        <authorList>
            <person name="Yu Y."/>
            <person name="Lee S."/>
            <person name="de Baynast K."/>
            <person name="Wissotski M."/>
            <person name="Liu L."/>
            <person name="Talag J."/>
            <person name="Goicoechea J."/>
            <person name="Angelova A."/>
            <person name="Jetty R."/>
            <person name="Kudrna D."/>
            <person name="Golser W."/>
            <person name="Rivera L."/>
            <person name="Zhang J."/>
            <person name="Wing R."/>
        </authorList>
    </citation>
    <scope>NUCLEOTIDE SEQUENCE</scope>
</reference>
<dbReference type="GO" id="GO:0005524">
    <property type="term" value="F:ATP binding"/>
    <property type="evidence" value="ECO:0007669"/>
    <property type="project" value="InterPro"/>
</dbReference>
<keyword evidence="12" id="KW-1185">Reference proteome</keyword>
<keyword evidence="5" id="KW-0472">Membrane</keyword>
<feature type="region of interest" description="Disordered" evidence="9">
    <location>
        <begin position="567"/>
        <end position="625"/>
    </location>
</feature>
<dbReference type="GO" id="GO:0005886">
    <property type="term" value="C:plasma membrane"/>
    <property type="evidence" value="ECO:0007669"/>
    <property type="project" value="UniProtKB-SubCell"/>
</dbReference>
<dbReference type="Proteomes" id="UP000032180">
    <property type="component" value="Chromosome 5"/>
</dbReference>
<feature type="domain" description="Protein kinase" evidence="10">
    <location>
        <begin position="277"/>
        <end position="556"/>
    </location>
</feature>
<evidence type="ECO:0000256" key="1">
    <source>
        <dbReference type="ARBA" id="ARBA00004193"/>
    </source>
</evidence>
<dbReference type="PROSITE" id="PS00108">
    <property type="entry name" value="PROTEIN_KINASE_ST"/>
    <property type="match status" value="1"/>
</dbReference>
<dbReference type="PROSITE" id="PS50011">
    <property type="entry name" value="PROTEIN_KINASE_DOM"/>
    <property type="match status" value="1"/>
</dbReference>
<keyword evidence="6" id="KW-0449">Lipoprotein</keyword>
<evidence type="ECO:0000313" key="12">
    <source>
        <dbReference type="Proteomes" id="UP000032180"/>
    </source>
</evidence>
<keyword evidence="4" id="KW-0808">Transferase</keyword>
<dbReference type="Pfam" id="PF00069">
    <property type="entry name" value="Pkinase"/>
    <property type="match status" value="1"/>
</dbReference>
<dbReference type="FunFam" id="3.30.200.20:FF:000244">
    <property type="entry name" value="Serine/threonine-protein kinase CDL1-like"/>
    <property type="match status" value="1"/>
</dbReference>
<dbReference type="AlphaFoldDB" id="A0A0D9WHF1"/>
<evidence type="ECO:0000256" key="8">
    <source>
        <dbReference type="ARBA" id="ARBA00048679"/>
    </source>
</evidence>
<proteinExistence type="predicted"/>
<reference evidence="11 12" key="1">
    <citation type="submission" date="2012-08" db="EMBL/GenBank/DDBJ databases">
        <title>Oryza genome evolution.</title>
        <authorList>
            <person name="Wing R.A."/>
        </authorList>
    </citation>
    <scope>NUCLEOTIDE SEQUENCE</scope>
</reference>
<feature type="compositionally biased region" description="Acidic residues" evidence="9">
    <location>
        <begin position="602"/>
        <end position="625"/>
    </location>
</feature>
<evidence type="ECO:0000256" key="3">
    <source>
        <dbReference type="ARBA" id="ARBA00022475"/>
    </source>
</evidence>
<dbReference type="EC" id="2.7.11.1" evidence="2"/>
<comment type="subcellular location">
    <subcellularLocation>
        <location evidence="1">Cell membrane</location>
        <topology evidence="1">Lipid-anchor</topology>
    </subcellularLocation>
</comment>
<dbReference type="GO" id="GO:0004674">
    <property type="term" value="F:protein serine/threonine kinase activity"/>
    <property type="evidence" value="ECO:0007669"/>
    <property type="project" value="UniProtKB-KW"/>
</dbReference>
<organism evidence="11 12">
    <name type="scientific">Leersia perrieri</name>
    <dbReference type="NCBI Taxonomy" id="77586"/>
    <lineage>
        <taxon>Eukaryota</taxon>
        <taxon>Viridiplantae</taxon>
        <taxon>Streptophyta</taxon>
        <taxon>Embryophyta</taxon>
        <taxon>Tracheophyta</taxon>
        <taxon>Spermatophyta</taxon>
        <taxon>Magnoliopsida</taxon>
        <taxon>Liliopsida</taxon>
        <taxon>Poales</taxon>
        <taxon>Poaceae</taxon>
        <taxon>BOP clade</taxon>
        <taxon>Oryzoideae</taxon>
        <taxon>Oryzeae</taxon>
        <taxon>Oryzinae</taxon>
        <taxon>Leersia</taxon>
    </lineage>
</organism>
<keyword evidence="3" id="KW-1003">Cell membrane</keyword>
<evidence type="ECO:0000256" key="7">
    <source>
        <dbReference type="ARBA" id="ARBA00047899"/>
    </source>
</evidence>
<evidence type="ECO:0000256" key="4">
    <source>
        <dbReference type="ARBA" id="ARBA00022527"/>
    </source>
</evidence>
<dbReference type="Gene3D" id="3.30.200.20">
    <property type="entry name" value="Phosphorylase Kinase, domain 1"/>
    <property type="match status" value="1"/>
</dbReference>
<name>A0A0D9WHF1_9ORYZ</name>
<evidence type="ECO:0000256" key="2">
    <source>
        <dbReference type="ARBA" id="ARBA00012513"/>
    </source>
</evidence>
<dbReference type="Gramene" id="LPERR05G15350.1">
    <property type="protein sequence ID" value="LPERR05G15350.1"/>
    <property type="gene ID" value="LPERR05G15350"/>
</dbReference>
<dbReference type="PANTHER" id="PTHR47985">
    <property type="entry name" value="OS07G0668900 PROTEIN"/>
    <property type="match status" value="1"/>
</dbReference>
<evidence type="ECO:0000259" key="10">
    <source>
        <dbReference type="PROSITE" id="PS50011"/>
    </source>
</evidence>
<sequence length="625" mass="68304">MVSSQRSRQRPKRNERPLHDAVVVVVVHSLQIRGPHVPAPARFWRAKLSLPLPSSSPLLPPSPPPPLLREGLWIPLQGLLLLLPSPSTDRPSPARALDAPRLYHLYRRVKGGFLICSRAARGGRVGRWWWRWRATRWTRRGGGGEILARAIGSHDGAAVTAAAVFLICVFGVDRRRHQQIGSQRVAATAKRGGNAKMSCFPCFGSGKKKNLHADTGRFEAAPAPLPYASQMTPPQAVSAPSQMNNHAHKPSEDASLRLAIAGQAFAFRELAAATDHFTPYNLVGEGGFFRVYKGQLEKTGQTVAIKQLDRHGFKGNKEFLSEVSKLSRLHHDNLVDIIGYCADGDQRLLVYEFMSAGTLEDHLFDLPPGKKPMDWCTRMKVAYGAAQGLEYLHEKANPPVVYGDFKVSNILLDGEATLTPKLSDFGLAQLGQAGGNAAVPTPMMGSFGCCAPEYDRGGQATMKSDVYSFGVVLVQLISGRRAVDTSKPVEEQNVVTWALPMFKDQKRYHELVDPLIKSEYPAKALNQVVAMAAMCLQEEDCVRPLMADVVMTLGFLTAIPPDPPAASVPVPVPIPDPSASPAPKQDKVSNRSDSSSSSSSSSDEDENEEEGEEEEEEEEDTEEQQ</sequence>
<dbReference type="InterPro" id="IPR011009">
    <property type="entry name" value="Kinase-like_dom_sf"/>
</dbReference>
<keyword evidence="4" id="KW-0723">Serine/threonine-protein kinase</keyword>
<dbReference type="PANTHER" id="PTHR47985:SF63">
    <property type="entry name" value="OS05G0463000 PROTEIN"/>
    <property type="match status" value="1"/>
</dbReference>
<evidence type="ECO:0000313" key="11">
    <source>
        <dbReference type="EnsemblPlants" id="LPERR05G15350.1"/>
    </source>
</evidence>
<accession>A0A0D9WHF1</accession>
<dbReference type="FunFam" id="1.10.510.10:FF:000543">
    <property type="entry name" value="Serine/threonine-protein kinase CDL1-like"/>
    <property type="match status" value="1"/>
</dbReference>
<dbReference type="InterPro" id="IPR000719">
    <property type="entry name" value="Prot_kinase_dom"/>
</dbReference>